<keyword evidence="1" id="KW-1133">Transmembrane helix</keyword>
<feature type="transmembrane region" description="Helical" evidence="1">
    <location>
        <begin position="236"/>
        <end position="255"/>
    </location>
</feature>
<protein>
    <recommendedName>
        <fullName evidence="4">DUF898 domain-containing protein</fullName>
    </recommendedName>
</protein>
<evidence type="ECO:0000256" key="1">
    <source>
        <dbReference type="SAM" id="Phobius"/>
    </source>
</evidence>
<gene>
    <name evidence="2" type="ORF">NITGR_130039</name>
</gene>
<dbReference type="Proteomes" id="UP000011704">
    <property type="component" value="Unassembled WGS sequence"/>
</dbReference>
<feature type="transmembrane region" description="Helical" evidence="1">
    <location>
        <begin position="276"/>
        <end position="297"/>
    </location>
</feature>
<evidence type="ECO:0000313" key="2">
    <source>
        <dbReference type="EMBL" id="CCQ89573.1"/>
    </source>
</evidence>
<evidence type="ECO:0008006" key="4">
    <source>
        <dbReference type="Google" id="ProtNLM"/>
    </source>
</evidence>
<sequence length="446" mass="49899">MNHYISLNAWSGTDVNQAAFRLATMFALTQKEAGQVVKQVKKGIPWRFANPLDNKNAQNVNHYLSNQGFSVELIPIDGQESNSMVETANSVYGDDHPADDTGMGATGSGNDLDDEFDGVPPTDTAVDQAMVAEGPHKTYKVEFHGVGGELFRIMFVNSILTILTLGIYSFWAKTKVRKYTLDHTSFNKDYFTYHGTGAELFRGAAFFSLILILVGVGSAGLQMYLGPGSREIVEPVVGLVVLLLIPALMVGAYRYRLTRTSLRNIRFSFRGKRGQAMLNYFVGYLLTLFTVGLYYPFFLAKIKKFWVENSNFGNQAFHYTGQGKDLFGKFLLFVLLFPLTAGLNIPWWQAYLSRYNWSHTHFGSGSFKFTASGWEMFKLQFGNLLILIFTLGIGFAWVVCRRQQFLAKHLSFEGAIDMNRVIQDMQKSGAFSEGGLDALDIPLDFG</sequence>
<dbReference type="STRING" id="1266370.NITGR_130039"/>
<feature type="transmembrane region" description="Helical" evidence="1">
    <location>
        <begin position="204"/>
        <end position="224"/>
    </location>
</feature>
<comment type="caution">
    <text evidence="2">The sequence shown here is derived from an EMBL/GenBank/DDBJ whole genome shotgun (WGS) entry which is preliminary data.</text>
</comment>
<name>M1Z8Z5_NITG3</name>
<organism evidence="2 3">
    <name type="scientific">Nitrospina gracilis (strain 3/211)</name>
    <dbReference type="NCBI Taxonomy" id="1266370"/>
    <lineage>
        <taxon>Bacteria</taxon>
        <taxon>Pseudomonadati</taxon>
        <taxon>Nitrospinota/Tectimicrobiota group</taxon>
        <taxon>Nitrospinota</taxon>
        <taxon>Nitrospinia</taxon>
        <taxon>Nitrospinales</taxon>
        <taxon>Nitrospinaceae</taxon>
        <taxon>Nitrospina</taxon>
    </lineage>
</organism>
<keyword evidence="1" id="KW-0812">Transmembrane</keyword>
<dbReference type="InParanoid" id="M1Z8Z5"/>
<dbReference type="EMBL" id="CAQJ01000015">
    <property type="protein sequence ID" value="CCQ89573.1"/>
    <property type="molecule type" value="Genomic_DNA"/>
</dbReference>
<dbReference type="HOGENOM" id="CLU_049287_0_0_0"/>
<dbReference type="RefSeq" id="WP_005006151.1">
    <property type="nucleotide sequence ID" value="NZ_HG422173.1"/>
</dbReference>
<dbReference type="InterPro" id="IPR010295">
    <property type="entry name" value="DUF898"/>
</dbReference>
<accession>M1Z8Z5</accession>
<reference evidence="2 3" key="1">
    <citation type="journal article" date="2013" name="Front. Microbiol.">
        <title>The genome of Nitrospina gracilis illuminates the metabolism and evolution of the major marine nitrite oxidizer.</title>
        <authorList>
            <person name="Luecker S."/>
            <person name="Nowka B."/>
            <person name="Rattei T."/>
            <person name="Spieck E."/>
            <person name="and Daims H."/>
        </authorList>
    </citation>
    <scope>NUCLEOTIDE SEQUENCE [LARGE SCALE GENOMIC DNA]</scope>
    <source>
        <strain evidence="2 3">3/211</strain>
    </source>
</reference>
<dbReference type="Pfam" id="PF05987">
    <property type="entry name" value="DUF898"/>
    <property type="match status" value="1"/>
</dbReference>
<proteinExistence type="predicted"/>
<keyword evidence="1" id="KW-0472">Membrane</keyword>
<dbReference type="AlphaFoldDB" id="M1Z8Z5"/>
<keyword evidence="3" id="KW-1185">Reference proteome</keyword>
<evidence type="ECO:0000313" key="3">
    <source>
        <dbReference type="Proteomes" id="UP000011704"/>
    </source>
</evidence>
<dbReference type="OrthoDB" id="9765721at2"/>
<feature type="transmembrane region" description="Helical" evidence="1">
    <location>
        <begin position="150"/>
        <end position="171"/>
    </location>
</feature>
<feature type="transmembrane region" description="Helical" evidence="1">
    <location>
        <begin position="330"/>
        <end position="348"/>
    </location>
</feature>
<feature type="transmembrane region" description="Helical" evidence="1">
    <location>
        <begin position="381"/>
        <end position="399"/>
    </location>
</feature>